<evidence type="ECO:0000313" key="1">
    <source>
        <dbReference type="EMBL" id="AXE18231.1"/>
    </source>
</evidence>
<accession>A0A344THW0</accession>
<proteinExistence type="predicted"/>
<organism evidence="1 2">
    <name type="scientific">Runella rosea</name>
    <dbReference type="NCBI Taxonomy" id="2259595"/>
    <lineage>
        <taxon>Bacteria</taxon>
        <taxon>Pseudomonadati</taxon>
        <taxon>Bacteroidota</taxon>
        <taxon>Cytophagia</taxon>
        <taxon>Cytophagales</taxon>
        <taxon>Spirosomataceae</taxon>
        <taxon>Runella</taxon>
    </lineage>
</organism>
<name>A0A344THW0_9BACT</name>
<dbReference type="AlphaFoldDB" id="A0A344THW0"/>
<dbReference type="Proteomes" id="UP000251993">
    <property type="component" value="Chromosome"/>
</dbReference>
<dbReference type="PANTHER" id="PTHR39473:SF1">
    <property type="entry name" value="DINB-LIKE DOMAIN-CONTAINING PROTEIN"/>
    <property type="match status" value="1"/>
</dbReference>
<gene>
    <name evidence="1" type="ORF">DR864_10995</name>
</gene>
<sequence>MTLLQRTNLDVLLQLKDLLKIISPAAYSDPLTLLHGSSVGQHVRHTLEFYQCLFEQAPQGFVDYDARQRDLQLENDPAFSITRVEQLVEALKKPIPTTQIILKASFLENDTEEIQTTWARELVYMAEHAIHHFAIIKIALREQFPEIAVPIHFGVAYSTIKYREVATV</sequence>
<keyword evidence="2" id="KW-1185">Reference proteome</keyword>
<dbReference type="OrthoDB" id="1162179at2"/>
<dbReference type="PANTHER" id="PTHR39473">
    <property type="match status" value="1"/>
</dbReference>
<dbReference type="KEGG" id="run:DR864_10995"/>
<evidence type="ECO:0000313" key="2">
    <source>
        <dbReference type="Proteomes" id="UP000251993"/>
    </source>
</evidence>
<dbReference type="RefSeq" id="WP_114067015.1">
    <property type="nucleotide sequence ID" value="NZ_CP030850.1"/>
</dbReference>
<evidence type="ECO:0008006" key="3">
    <source>
        <dbReference type="Google" id="ProtNLM"/>
    </source>
</evidence>
<dbReference type="EMBL" id="CP030850">
    <property type="protein sequence ID" value="AXE18231.1"/>
    <property type="molecule type" value="Genomic_DNA"/>
</dbReference>
<protein>
    <recommendedName>
        <fullName evidence="3">DinB family protein</fullName>
    </recommendedName>
</protein>
<reference evidence="1 2" key="1">
    <citation type="submission" date="2018-07" db="EMBL/GenBank/DDBJ databases">
        <title>Genome sequencing of Runella.</title>
        <authorList>
            <person name="Baek M.-G."/>
            <person name="Yi H."/>
        </authorList>
    </citation>
    <scope>NUCLEOTIDE SEQUENCE [LARGE SCALE GENOMIC DNA]</scope>
    <source>
        <strain evidence="1 2">HYN0085</strain>
    </source>
</reference>